<proteinExistence type="predicted"/>
<organism evidence="5">
    <name type="scientific">Oryza glumipatula</name>
    <dbReference type="NCBI Taxonomy" id="40148"/>
    <lineage>
        <taxon>Eukaryota</taxon>
        <taxon>Viridiplantae</taxon>
        <taxon>Streptophyta</taxon>
        <taxon>Embryophyta</taxon>
        <taxon>Tracheophyta</taxon>
        <taxon>Spermatophyta</taxon>
        <taxon>Magnoliopsida</taxon>
        <taxon>Liliopsida</taxon>
        <taxon>Poales</taxon>
        <taxon>Poaceae</taxon>
        <taxon>BOP clade</taxon>
        <taxon>Oryzoideae</taxon>
        <taxon>Oryzeae</taxon>
        <taxon>Oryzinae</taxon>
        <taxon>Oryza</taxon>
    </lineage>
</organism>
<reference evidence="5" key="1">
    <citation type="submission" date="2015-04" db="UniProtKB">
        <authorList>
            <consortium name="EnsemblPlants"/>
        </authorList>
    </citation>
    <scope>IDENTIFICATION</scope>
</reference>
<dbReference type="AlphaFoldDB" id="A0A0E0AXG5"/>
<keyword evidence="3" id="KW-0560">Oxidoreductase</keyword>
<dbReference type="EnsemblPlants" id="OGLUM08G21210.1">
    <property type="protein sequence ID" value="OGLUM08G21210.1"/>
    <property type="gene ID" value="OGLUM08G21210"/>
</dbReference>
<feature type="domain" description="Lipoxygenase" evidence="4">
    <location>
        <begin position="1"/>
        <end position="85"/>
    </location>
</feature>
<dbReference type="STRING" id="40148.A0A0E0AXG5"/>
<evidence type="ECO:0000259" key="4">
    <source>
        <dbReference type="PROSITE" id="PS51393"/>
    </source>
</evidence>
<dbReference type="GO" id="GO:0034440">
    <property type="term" value="P:lipid oxidation"/>
    <property type="evidence" value="ECO:0007669"/>
    <property type="project" value="InterPro"/>
</dbReference>
<protein>
    <recommendedName>
        <fullName evidence="4">Lipoxygenase domain-containing protein</fullName>
    </recommendedName>
</protein>
<evidence type="ECO:0000313" key="6">
    <source>
        <dbReference type="Proteomes" id="UP000026961"/>
    </source>
</evidence>
<dbReference type="Gramene" id="OGLUM08G21210.1">
    <property type="protein sequence ID" value="OGLUM08G21210.1"/>
    <property type="gene ID" value="OGLUM08G21210"/>
</dbReference>
<dbReference type="SUPFAM" id="SSF48484">
    <property type="entry name" value="Lipoxigenase"/>
    <property type="match status" value="1"/>
</dbReference>
<dbReference type="InterPro" id="IPR036226">
    <property type="entry name" value="LipOase_C_sf"/>
</dbReference>
<dbReference type="PROSITE" id="PS51393">
    <property type="entry name" value="LIPOXYGENASE_3"/>
    <property type="match status" value="1"/>
</dbReference>
<evidence type="ECO:0000256" key="2">
    <source>
        <dbReference type="ARBA" id="ARBA00022964"/>
    </source>
</evidence>
<keyword evidence="6" id="KW-1185">Reference proteome</keyword>
<reference evidence="5" key="2">
    <citation type="submission" date="2018-05" db="EMBL/GenBank/DDBJ databases">
        <title>OgluRS3 (Oryza glumaepatula Reference Sequence Version 3).</title>
        <authorList>
            <person name="Zhang J."/>
            <person name="Kudrna D."/>
            <person name="Lee S."/>
            <person name="Talag J."/>
            <person name="Welchert J."/>
            <person name="Wing R.A."/>
        </authorList>
    </citation>
    <scope>NUCLEOTIDE SEQUENCE [LARGE SCALE GENOMIC DNA]</scope>
</reference>
<dbReference type="Pfam" id="PF00305">
    <property type="entry name" value="Lipoxygenase"/>
    <property type="match status" value="1"/>
</dbReference>
<keyword evidence="1" id="KW-0479">Metal-binding</keyword>
<dbReference type="InterPro" id="IPR000907">
    <property type="entry name" value="LipOase"/>
</dbReference>
<dbReference type="GO" id="GO:0046872">
    <property type="term" value="F:metal ion binding"/>
    <property type="evidence" value="ECO:0007669"/>
    <property type="project" value="UniProtKB-KW"/>
</dbReference>
<dbReference type="Proteomes" id="UP000026961">
    <property type="component" value="Chromosome 8"/>
</dbReference>
<evidence type="ECO:0000256" key="1">
    <source>
        <dbReference type="ARBA" id="ARBA00022723"/>
    </source>
</evidence>
<sequence>MAQNEDGGRFQPSRVQTPVARDAAVQAAYDGFAARLKEIEGVIDGRNKDRKLKNRCGAGILPYQLMKPFSDSGVTGMGIPNSTSI</sequence>
<accession>A0A0E0AXG5</accession>
<dbReference type="PANTHER" id="PTHR11771">
    <property type="entry name" value="LIPOXYGENASE"/>
    <property type="match status" value="1"/>
</dbReference>
<evidence type="ECO:0000256" key="3">
    <source>
        <dbReference type="ARBA" id="ARBA00023002"/>
    </source>
</evidence>
<keyword evidence="2" id="KW-0223">Dioxygenase</keyword>
<dbReference type="HOGENOM" id="CLU_2516340_0_0_1"/>
<name>A0A0E0AXG5_9ORYZ</name>
<dbReference type="GO" id="GO:0016702">
    <property type="term" value="F:oxidoreductase activity, acting on single donors with incorporation of molecular oxygen, incorporation of two atoms of oxygen"/>
    <property type="evidence" value="ECO:0007669"/>
    <property type="project" value="InterPro"/>
</dbReference>
<dbReference type="Gene3D" id="1.20.245.10">
    <property type="entry name" value="Lipoxygenase-1, Domain 5"/>
    <property type="match status" value="1"/>
</dbReference>
<dbReference type="InterPro" id="IPR013819">
    <property type="entry name" value="LipOase_C"/>
</dbReference>
<evidence type="ECO:0000313" key="5">
    <source>
        <dbReference type="EnsemblPlants" id="OGLUM08G21210.1"/>
    </source>
</evidence>